<dbReference type="PANTHER" id="PTHR43744:SF9">
    <property type="entry name" value="POLYGALACTURONAN_RHAMNOGALACTURONAN TRANSPORT SYSTEM PERMEASE PROTEIN YTCP"/>
    <property type="match status" value="1"/>
</dbReference>
<dbReference type="PROSITE" id="PS50928">
    <property type="entry name" value="ABC_TM1"/>
    <property type="match status" value="1"/>
</dbReference>
<feature type="compositionally biased region" description="Basic residues" evidence="8">
    <location>
        <begin position="16"/>
        <end position="26"/>
    </location>
</feature>
<dbReference type="InterPro" id="IPR000515">
    <property type="entry name" value="MetI-like"/>
</dbReference>
<feature type="domain" description="ABC transmembrane type-1" evidence="9">
    <location>
        <begin position="442"/>
        <end position="641"/>
    </location>
</feature>
<protein>
    <submittedName>
        <fullName evidence="10">ABC transporter permease subunit</fullName>
    </submittedName>
</protein>
<dbReference type="OrthoDB" id="2063054at2"/>
<evidence type="ECO:0000256" key="4">
    <source>
        <dbReference type="ARBA" id="ARBA00022692"/>
    </source>
</evidence>
<feature type="compositionally biased region" description="Basic and acidic residues" evidence="8">
    <location>
        <begin position="199"/>
        <end position="234"/>
    </location>
</feature>
<feature type="transmembrane region" description="Helical" evidence="7">
    <location>
        <begin position="378"/>
        <end position="399"/>
    </location>
</feature>
<evidence type="ECO:0000256" key="3">
    <source>
        <dbReference type="ARBA" id="ARBA00022475"/>
    </source>
</evidence>
<comment type="similarity">
    <text evidence="7">Belongs to the binding-protein-dependent transport system permease family.</text>
</comment>
<dbReference type="Gene3D" id="1.10.3720.10">
    <property type="entry name" value="MetI-like"/>
    <property type="match status" value="1"/>
</dbReference>
<evidence type="ECO:0000256" key="8">
    <source>
        <dbReference type="SAM" id="MobiDB-lite"/>
    </source>
</evidence>
<feature type="transmembrane region" description="Helical" evidence="7">
    <location>
        <begin position="624"/>
        <end position="641"/>
    </location>
</feature>
<dbReference type="SUPFAM" id="SSF161098">
    <property type="entry name" value="MetI-like"/>
    <property type="match status" value="1"/>
</dbReference>
<dbReference type="GO" id="GO:0055085">
    <property type="term" value="P:transmembrane transport"/>
    <property type="evidence" value="ECO:0007669"/>
    <property type="project" value="InterPro"/>
</dbReference>
<keyword evidence="11" id="KW-1185">Reference proteome</keyword>
<feature type="region of interest" description="Disordered" evidence="8">
    <location>
        <begin position="144"/>
        <end position="313"/>
    </location>
</feature>
<feature type="transmembrane region" description="Helical" evidence="7">
    <location>
        <begin position="550"/>
        <end position="575"/>
    </location>
</feature>
<dbReference type="InterPro" id="IPR035906">
    <property type="entry name" value="MetI-like_sf"/>
</dbReference>
<evidence type="ECO:0000259" key="9">
    <source>
        <dbReference type="PROSITE" id="PS50928"/>
    </source>
</evidence>
<feature type="compositionally biased region" description="Basic and acidic residues" evidence="8">
    <location>
        <begin position="101"/>
        <end position="115"/>
    </location>
</feature>
<comment type="subcellular location">
    <subcellularLocation>
        <location evidence="1 7">Cell membrane</location>
        <topology evidence="1 7">Multi-pass membrane protein</topology>
    </subcellularLocation>
</comment>
<evidence type="ECO:0000313" key="11">
    <source>
        <dbReference type="Proteomes" id="UP000298358"/>
    </source>
</evidence>
<keyword evidence="2 7" id="KW-0813">Transport</keyword>
<keyword evidence="3" id="KW-1003">Cell membrane</keyword>
<dbReference type="EMBL" id="SPQB01000056">
    <property type="protein sequence ID" value="TFU30645.1"/>
    <property type="molecule type" value="Genomic_DNA"/>
</dbReference>
<feature type="transmembrane region" description="Helical" evidence="7">
    <location>
        <begin position="476"/>
        <end position="496"/>
    </location>
</feature>
<evidence type="ECO:0000256" key="6">
    <source>
        <dbReference type="ARBA" id="ARBA00023136"/>
    </source>
</evidence>
<feature type="compositionally biased region" description="Basic and acidic residues" evidence="8">
    <location>
        <begin position="145"/>
        <end position="168"/>
    </location>
</feature>
<proteinExistence type="inferred from homology"/>
<dbReference type="Pfam" id="PF00528">
    <property type="entry name" value="BPD_transp_1"/>
    <property type="match status" value="1"/>
</dbReference>
<dbReference type="PANTHER" id="PTHR43744">
    <property type="entry name" value="ABC TRANSPORTER PERMEASE PROTEIN MG189-RELATED-RELATED"/>
    <property type="match status" value="1"/>
</dbReference>
<name>A0A4Y9FN35_9MICO</name>
<evidence type="ECO:0000256" key="2">
    <source>
        <dbReference type="ARBA" id="ARBA00022448"/>
    </source>
</evidence>
<feature type="region of interest" description="Disordered" evidence="8">
    <location>
        <begin position="1"/>
        <end position="34"/>
    </location>
</feature>
<evidence type="ECO:0000256" key="5">
    <source>
        <dbReference type="ARBA" id="ARBA00022989"/>
    </source>
</evidence>
<feature type="region of interest" description="Disordered" evidence="8">
    <location>
        <begin position="101"/>
        <end position="127"/>
    </location>
</feature>
<evidence type="ECO:0000313" key="10">
    <source>
        <dbReference type="EMBL" id="TFU30645.1"/>
    </source>
</evidence>
<reference evidence="10 11" key="1">
    <citation type="submission" date="2019-03" db="EMBL/GenBank/DDBJ databases">
        <title>Diversity of the mouse oral microbiome.</title>
        <authorList>
            <person name="Joseph S."/>
            <person name="Aduse-Opoku J."/>
            <person name="Curtis M."/>
            <person name="Wade W."/>
            <person name="Hashim A."/>
        </authorList>
    </citation>
    <scope>NUCLEOTIDE SEQUENCE [LARGE SCALE GENOMIC DNA]</scope>
    <source>
        <strain evidence="10 11">P1012</strain>
    </source>
</reference>
<keyword evidence="6 7" id="KW-0472">Membrane</keyword>
<feature type="transmembrane region" description="Helical" evidence="7">
    <location>
        <begin position="508"/>
        <end position="529"/>
    </location>
</feature>
<dbReference type="CDD" id="cd06261">
    <property type="entry name" value="TM_PBP2"/>
    <property type="match status" value="1"/>
</dbReference>
<feature type="transmembrane region" description="Helical" evidence="7">
    <location>
        <begin position="446"/>
        <end position="467"/>
    </location>
</feature>
<dbReference type="Proteomes" id="UP000298358">
    <property type="component" value="Unassembled WGS sequence"/>
</dbReference>
<organism evidence="10 11">
    <name type="scientific">Microbacterium paludicola</name>
    <dbReference type="NCBI Taxonomy" id="300019"/>
    <lineage>
        <taxon>Bacteria</taxon>
        <taxon>Bacillati</taxon>
        <taxon>Actinomycetota</taxon>
        <taxon>Actinomycetes</taxon>
        <taxon>Micrococcales</taxon>
        <taxon>Microbacteriaceae</taxon>
        <taxon>Microbacterium</taxon>
    </lineage>
</organism>
<evidence type="ECO:0000256" key="7">
    <source>
        <dbReference type="RuleBase" id="RU363032"/>
    </source>
</evidence>
<dbReference type="AlphaFoldDB" id="A0A4Y9FN35"/>
<sequence>MDVTEDSHQDGDNAHRRGSFAHRARRPQLEARSPSRLAAVLARGAAGGVPRAVQVRADARQHRRLPHLRAGRIDVRRGLGRLPLLRDAAGRRDVLARVREHRDHRRPDADHRLPAADHPGAAAQRGARPVVQEAHPDGELPAALHVDRDRGELREGAHLARRHDQRDRHGLRRRRHQLPAGTRLVPRDLRHLGGLADGRLGHDPLPRGAHDDRRRSVRGRPDRRREPLAADLARHAAGHPAHHDGAAHPQHRRVHGRGLREDPAALQPPDHRGRRGAVDLRLQGRHQLGQPRLRHRDWPVRGDHRPRARGRRQLHLAPNDRELPVVNTPPLETAVVATAPGTTAADPDRDIEELAPRVDLAAVRASTRTIKPTTGYRVFTVINAVVLVLVGLLTLYPFVNLAARAFSSQAAIAAGDVFLWPVGFNTTTLQSVVEQERFWINYGNTVLYTVVATAIAMVLTTSFAYVLSKQHLKGRGFLVGITLFTMFFAGGLIPNYLLISELGFKNTIWAIVLPQAISVFNLLVMKSFFENFPAELEEAAAIDGLSTYGILFRIVLPLSKAIIATMILFYAVAFWNSWFPAFLYMDDPDLYPVSVYLRNIIAGATGTGEGLGGDAVQIGANVKAVTTLLTVLPIVCLYPFIQKHFVSGVMLGSVKG</sequence>
<dbReference type="GO" id="GO:0005886">
    <property type="term" value="C:plasma membrane"/>
    <property type="evidence" value="ECO:0007669"/>
    <property type="project" value="UniProtKB-SubCell"/>
</dbReference>
<evidence type="ECO:0000256" key="1">
    <source>
        <dbReference type="ARBA" id="ARBA00004651"/>
    </source>
</evidence>
<keyword evidence="4 7" id="KW-0812">Transmembrane</keyword>
<keyword evidence="5 7" id="KW-1133">Transmembrane helix</keyword>
<accession>A0A4Y9FN35</accession>
<feature type="compositionally biased region" description="Basic and acidic residues" evidence="8">
    <location>
        <begin position="1"/>
        <end position="15"/>
    </location>
</feature>
<gene>
    <name evidence="10" type="ORF">E4U02_14405</name>
</gene>
<feature type="compositionally biased region" description="Basic and acidic residues" evidence="8">
    <location>
        <begin position="296"/>
        <end position="305"/>
    </location>
</feature>
<comment type="caution">
    <text evidence="10">The sequence shown here is derived from an EMBL/GenBank/DDBJ whole genome shotgun (WGS) entry which is preliminary data.</text>
</comment>